<keyword evidence="2" id="KW-0813">Transport</keyword>
<evidence type="ECO:0000256" key="3">
    <source>
        <dbReference type="ARBA" id="ARBA00022475"/>
    </source>
</evidence>
<dbReference type="InterPro" id="IPR000515">
    <property type="entry name" value="MetI-like"/>
</dbReference>
<dbReference type="SUPFAM" id="SSF161098">
    <property type="entry name" value="MetI-like"/>
    <property type="match status" value="1"/>
</dbReference>
<name>A0A6J6CXD0_9ZZZZ</name>
<feature type="transmembrane region" description="Helical" evidence="7">
    <location>
        <begin position="169"/>
        <end position="196"/>
    </location>
</feature>
<feature type="transmembrane region" description="Helical" evidence="7">
    <location>
        <begin position="216"/>
        <end position="234"/>
    </location>
</feature>
<dbReference type="Pfam" id="PF00528">
    <property type="entry name" value="BPD_transp_1"/>
    <property type="match status" value="1"/>
</dbReference>
<dbReference type="PANTHER" id="PTHR43163">
    <property type="entry name" value="DIPEPTIDE TRANSPORT SYSTEM PERMEASE PROTEIN DPPB-RELATED"/>
    <property type="match status" value="1"/>
</dbReference>
<dbReference type="Gene3D" id="1.10.3720.10">
    <property type="entry name" value="MetI-like"/>
    <property type="match status" value="1"/>
</dbReference>
<dbReference type="EMBL" id="CAEZTI010000002">
    <property type="protein sequence ID" value="CAB4555089.1"/>
    <property type="molecule type" value="Genomic_DNA"/>
</dbReference>
<accession>A0A6J6CXD0</accession>
<keyword evidence="3" id="KW-1003">Cell membrane</keyword>
<dbReference type="AlphaFoldDB" id="A0A6J6CXD0"/>
<comment type="subcellular location">
    <subcellularLocation>
        <location evidence="1">Cell membrane</location>
        <topology evidence="1">Multi-pass membrane protein</topology>
    </subcellularLocation>
</comment>
<proteinExistence type="predicted"/>
<dbReference type="PROSITE" id="PS50928">
    <property type="entry name" value="ABC_TM1"/>
    <property type="match status" value="1"/>
</dbReference>
<reference evidence="9" key="1">
    <citation type="submission" date="2020-05" db="EMBL/GenBank/DDBJ databases">
        <authorList>
            <person name="Chiriac C."/>
            <person name="Salcher M."/>
            <person name="Ghai R."/>
            <person name="Kavagutti S V."/>
        </authorList>
    </citation>
    <scope>NUCLEOTIDE SEQUENCE</scope>
</reference>
<evidence type="ECO:0000256" key="5">
    <source>
        <dbReference type="ARBA" id="ARBA00022989"/>
    </source>
</evidence>
<feature type="domain" description="ABC transmembrane type-1" evidence="8">
    <location>
        <begin position="130"/>
        <end position="339"/>
    </location>
</feature>
<evidence type="ECO:0000256" key="6">
    <source>
        <dbReference type="ARBA" id="ARBA00023136"/>
    </source>
</evidence>
<dbReference type="CDD" id="cd06261">
    <property type="entry name" value="TM_PBP2"/>
    <property type="match status" value="1"/>
</dbReference>
<keyword evidence="5 7" id="KW-1133">Transmembrane helix</keyword>
<evidence type="ECO:0000256" key="2">
    <source>
        <dbReference type="ARBA" id="ARBA00022448"/>
    </source>
</evidence>
<gene>
    <name evidence="9" type="ORF">UFOPK1619_00023</name>
</gene>
<evidence type="ECO:0000313" key="9">
    <source>
        <dbReference type="EMBL" id="CAB4555089.1"/>
    </source>
</evidence>
<dbReference type="InterPro" id="IPR035906">
    <property type="entry name" value="MetI-like_sf"/>
</dbReference>
<feature type="transmembrane region" description="Helical" evidence="7">
    <location>
        <begin position="134"/>
        <end position="157"/>
    </location>
</feature>
<evidence type="ECO:0000256" key="4">
    <source>
        <dbReference type="ARBA" id="ARBA00022692"/>
    </source>
</evidence>
<evidence type="ECO:0000256" key="1">
    <source>
        <dbReference type="ARBA" id="ARBA00004651"/>
    </source>
</evidence>
<dbReference type="GO" id="GO:0055085">
    <property type="term" value="P:transmembrane transport"/>
    <property type="evidence" value="ECO:0007669"/>
    <property type="project" value="InterPro"/>
</dbReference>
<keyword evidence="4 7" id="KW-0812">Transmembrane</keyword>
<dbReference type="GO" id="GO:0005886">
    <property type="term" value="C:plasma membrane"/>
    <property type="evidence" value="ECO:0007669"/>
    <property type="project" value="UniProtKB-SubCell"/>
</dbReference>
<dbReference type="InterPro" id="IPR045621">
    <property type="entry name" value="BPD_transp_1_N"/>
</dbReference>
<keyword evidence="6 7" id="KW-0472">Membrane</keyword>
<feature type="transmembrane region" description="Helical" evidence="7">
    <location>
        <begin position="316"/>
        <end position="342"/>
    </location>
</feature>
<organism evidence="9">
    <name type="scientific">freshwater metagenome</name>
    <dbReference type="NCBI Taxonomy" id="449393"/>
    <lineage>
        <taxon>unclassified sequences</taxon>
        <taxon>metagenomes</taxon>
        <taxon>ecological metagenomes</taxon>
    </lineage>
</organism>
<evidence type="ECO:0000259" key="8">
    <source>
        <dbReference type="PROSITE" id="PS50928"/>
    </source>
</evidence>
<dbReference type="PANTHER" id="PTHR43163:SF6">
    <property type="entry name" value="DIPEPTIDE TRANSPORT SYSTEM PERMEASE PROTEIN DPPB-RELATED"/>
    <property type="match status" value="1"/>
</dbReference>
<feature type="transmembrane region" description="Helical" evidence="7">
    <location>
        <begin position="274"/>
        <end position="296"/>
    </location>
</feature>
<dbReference type="Pfam" id="PF19300">
    <property type="entry name" value="BPD_transp_1_N"/>
    <property type="match status" value="1"/>
</dbReference>
<protein>
    <submittedName>
        <fullName evidence="9">Unannotated protein</fullName>
    </submittedName>
</protein>
<evidence type="ECO:0000256" key="7">
    <source>
        <dbReference type="SAM" id="Phobius"/>
    </source>
</evidence>
<feature type="transmembrane region" description="Helical" evidence="7">
    <location>
        <begin position="43"/>
        <end position="64"/>
    </location>
</feature>
<sequence>MRRFTKKHTEGPLLIGSGPFRLCNIDSFLGGNLETFKYIFQRVFIALIVVSGATFLLSLLIQLLPGDPAVMAVPNAMPDRVALMRKDMGLDRGTLGFFWKWYTDMWHGNFGNQYSNNDTISVTVLLKRALPTTLLIILYVQIVALVVSIPLGLISAYREGSRFDRYLQTTLFALSSIPSFALALILVLICAVRFDWFPVLGYVSPTENFGEHLKGMVLPVLSLAVGITASYTRLLRTDVIATLKDDYIMMANSKGISKSRVLWRHVLRASSTTLLTSAALNMGGLVGGTIITEILFNLPGLGYQIAFAIASRQVISLMSFIAVTAAFYVFFNTMVDVIANIVDPRTRERRV</sequence>